<feature type="region of interest" description="Disordered" evidence="1">
    <location>
        <begin position="43"/>
        <end position="68"/>
    </location>
</feature>
<proteinExistence type="predicted"/>
<dbReference type="AlphaFoldDB" id="G0TRR1"/>
<protein>
    <submittedName>
        <fullName evidence="2">Uncharacterized protein</fullName>
    </submittedName>
</protein>
<sequence>MSSWYRMRSNNVLLPHLHQIPLRPSPELRVPVPECLVDVSEWPQRKRKHANGRRARARRHASSAPSHIRRTAVAHSVLSAHCTTTRRHFLPTRTLSAYDDIVLTPSTLLDRLRAVFPPTPVKALQARSESQRLQGPVFTSNEVRQVPFQSGEKFFSSVVSLKLRPCCQPVPWEDVILRRMDTELCRYNSKDGNAVAGAVPEKPAGGNWKCRDVPCVHSTPAVYNVFVPCSFLLSHKPHSKTLAGTNWGTMSSTEEGRKFVNKSGPCYSGQDTVGSPRAFHTRSSFMKKRMKLPVPSQHVAILHHIPGLPDLKEEELTLYEFVAHVNKCRRVHEGLGEGRSCGEPTHESLSGRLHELEALKTRVRSRKNAMKCDSSGNGDPFSGTVGVWIIHPYRESIFFAVRYDLGSDDFEWVCRPQHVLWQSGSVCEDQETALRCLSPSLARGLGVESAVLPLSWASGSLQQAMRFSSPSPSQGARNAKRIVFPTILYHYAAGTVLTVSEQLTLIEHLLGCTKAGDTSIEHNSLLPCSRIWAPLHRAALRQRAAAVNPQVLAEAMKYGTLRLLHRTLA</sequence>
<organism evidence="2">
    <name type="scientific">Trypanosoma vivax (strain Y486)</name>
    <dbReference type="NCBI Taxonomy" id="1055687"/>
    <lineage>
        <taxon>Eukaryota</taxon>
        <taxon>Discoba</taxon>
        <taxon>Euglenozoa</taxon>
        <taxon>Kinetoplastea</taxon>
        <taxon>Metakinetoplastina</taxon>
        <taxon>Trypanosomatida</taxon>
        <taxon>Trypanosomatidae</taxon>
        <taxon>Trypanosoma</taxon>
        <taxon>Duttonella</taxon>
    </lineage>
</organism>
<dbReference type="EMBL" id="HE573018">
    <property type="protein sequence ID" value="CCC46633.1"/>
    <property type="molecule type" value="Genomic_DNA"/>
</dbReference>
<feature type="compositionally biased region" description="Basic residues" evidence="1">
    <location>
        <begin position="45"/>
        <end position="68"/>
    </location>
</feature>
<dbReference type="VEuPathDB" id="TriTrypDB:TvY486_0200482"/>
<accession>G0TRR1</accession>
<evidence type="ECO:0000256" key="1">
    <source>
        <dbReference type="SAM" id="MobiDB-lite"/>
    </source>
</evidence>
<gene>
    <name evidence="2" type="ORF">TVY486_0200482</name>
</gene>
<name>G0TRR1_TRYVY</name>
<reference evidence="2" key="1">
    <citation type="journal article" date="2012" name="Proc. Natl. Acad. Sci. U.S.A.">
        <title>Antigenic diversity is generated by distinct evolutionary mechanisms in African trypanosome species.</title>
        <authorList>
            <person name="Jackson A.P."/>
            <person name="Berry A."/>
            <person name="Aslett M."/>
            <person name="Allison H.C."/>
            <person name="Burton P."/>
            <person name="Vavrova-Anderson J."/>
            <person name="Brown R."/>
            <person name="Browne H."/>
            <person name="Corton N."/>
            <person name="Hauser H."/>
            <person name="Gamble J."/>
            <person name="Gilderthorp R."/>
            <person name="Marcello L."/>
            <person name="McQuillan J."/>
            <person name="Otto T.D."/>
            <person name="Quail M.A."/>
            <person name="Sanders M.J."/>
            <person name="van Tonder A."/>
            <person name="Ginger M.L."/>
            <person name="Field M.C."/>
            <person name="Barry J.D."/>
            <person name="Hertz-Fowler C."/>
            <person name="Berriman M."/>
        </authorList>
    </citation>
    <scope>NUCLEOTIDE SEQUENCE</scope>
    <source>
        <strain evidence="2">Y486</strain>
    </source>
</reference>
<evidence type="ECO:0000313" key="2">
    <source>
        <dbReference type="EMBL" id="CCC46633.1"/>
    </source>
</evidence>